<comment type="similarity">
    <text evidence="6 7">Belongs to the TRAFAC class myosin-kinesin ATPase superfamily. Kinesin family.</text>
</comment>
<dbReference type="GeneID" id="14904816"/>
<reference evidence="9 10" key="1">
    <citation type="submission" date="2011-07" db="EMBL/GenBank/DDBJ databases">
        <authorList>
            <person name="Coyne R."/>
            <person name="Brami D."/>
            <person name="Johnson J."/>
            <person name="Hostetler J."/>
            <person name="Hannick L."/>
            <person name="Clark T."/>
            <person name="Cassidy-Hanley D."/>
            <person name="Inman J."/>
        </authorList>
    </citation>
    <scope>NUCLEOTIDE SEQUENCE [LARGE SCALE GENOMIC DNA]</scope>
    <source>
        <strain evidence="9 10">G5</strain>
    </source>
</reference>
<dbReference type="GO" id="GO:0008017">
    <property type="term" value="F:microtubule binding"/>
    <property type="evidence" value="ECO:0007669"/>
    <property type="project" value="InterPro"/>
</dbReference>
<evidence type="ECO:0000256" key="1">
    <source>
        <dbReference type="ARBA" id="ARBA00022701"/>
    </source>
</evidence>
<dbReference type="PANTHER" id="PTHR47968:SF36">
    <property type="entry name" value="KINESIN HEAVY CHAIN ISOFORM X1"/>
    <property type="match status" value="1"/>
</dbReference>
<dbReference type="InterPro" id="IPR036961">
    <property type="entry name" value="Kinesin_motor_dom_sf"/>
</dbReference>
<evidence type="ECO:0000256" key="5">
    <source>
        <dbReference type="ARBA" id="ARBA00023175"/>
    </source>
</evidence>
<dbReference type="STRING" id="857967.G0R1B3"/>
<dbReference type="Gene3D" id="3.40.850.10">
    <property type="entry name" value="Kinesin motor domain"/>
    <property type="match status" value="1"/>
</dbReference>
<dbReference type="InterPro" id="IPR027417">
    <property type="entry name" value="P-loop_NTPase"/>
</dbReference>
<dbReference type="InterPro" id="IPR001752">
    <property type="entry name" value="Kinesin_motor_dom"/>
</dbReference>
<dbReference type="EMBL" id="GL984212">
    <property type="protein sequence ID" value="EGR28746.1"/>
    <property type="molecule type" value="Genomic_DNA"/>
</dbReference>
<evidence type="ECO:0000256" key="6">
    <source>
        <dbReference type="PROSITE-ProRule" id="PRU00283"/>
    </source>
</evidence>
<name>G0R1B3_ICHMU</name>
<sequence>MIKSCLQGYNICIFAYGQTGAGKTYTMIGKSEEKDQGLIQRMMKYLFECLNNQKCKEYHIESQYLEIYMDEIIDLYQPIPPKGKNIRVIEDQNGVRVENLTQVEIFSCGQAIELITKGQKNRHVENNRINKESSRSHSIFTIQVRTIQVQDSENSHDITKEKKSKIHFVDLAGSERLKQTLCEGQRLKEANKINISLTQLGIVMRGLSENQQNICYRNSKLTHILKDSLSGNSKLVMFAAVSPALECYLETLSTIKFAERVGKIHFIVQANEFNSTLSLEGLQNEIRRLKKQLLESNNINKKDLKLVYNFFGIDDEKNEEESANKFDQQLLQNQKILKWQLLSNLYENIRIYNK</sequence>
<evidence type="ECO:0000256" key="7">
    <source>
        <dbReference type="RuleBase" id="RU000394"/>
    </source>
</evidence>
<feature type="domain" description="Kinesin motor" evidence="8">
    <location>
        <begin position="1"/>
        <end position="264"/>
    </location>
</feature>
<keyword evidence="2 6" id="KW-0547">Nucleotide-binding</keyword>
<keyword evidence="1 7" id="KW-0493">Microtubule</keyword>
<dbReference type="CDD" id="cd00106">
    <property type="entry name" value="KISc"/>
    <property type="match status" value="1"/>
</dbReference>
<evidence type="ECO:0000313" key="10">
    <source>
        <dbReference type="Proteomes" id="UP000008983"/>
    </source>
</evidence>
<dbReference type="SMART" id="SM00129">
    <property type="entry name" value="KISc"/>
    <property type="match status" value="1"/>
</dbReference>
<feature type="binding site" evidence="6">
    <location>
        <begin position="17"/>
        <end position="24"/>
    </location>
    <ligand>
        <name>ATP</name>
        <dbReference type="ChEBI" id="CHEBI:30616"/>
    </ligand>
</feature>
<dbReference type="InterPro" id="IPR019821">
    <property type="entry name" value="Kinesin_motor_CS"/>
</dbReference>
<dbReference type="InParanoid" id="G0R1B3"/>
<dbReference type="OMA" id="VFTEGIN"/>
<dbReference type="PRINTS" id="PR00380">
    <property type="entry name" value="KINESINHEAVY"/>
</dbReference>
<accession>G0R1B3</accession>
<dbReference type="PANTHER" id="PTHR47968">
    <property type="entry name" value="CENTROMERE PROTEIN E"/>
    <property type="match status" value="1"/>
</dbReference>
<dbReference type="GO" id="GO:0003777">
    <property type="term" value="F:microtubule motor activity"/>
    <property type="evidence" value="ECO:0007669"/>
    <property type="project" value="InterPro"/>
</dbReference>
<dbReference type="OrthoDB" id="3176171at2759"/>
<protein>
    <recommendedName>
        <fullName evidence="7">Kinesin-like protein</fullName>
    </recommendedName>
</protein>
<dbReference type="AlphaFoldDB" id="G0R1B3"/>
<organism evidence="9 10">
    <name type="scientific">Ichthyophthirius multifiliis</name>
    <name type="common">White spot disease agent</name>
    <name type="synonym">Ich</name>
    <dbReference type="NCBI Taxonomy" id="5932"/>
    <lineage>
        <taxon>Eukaryota</taxon>
        <taxon>Sar</taxon>
        <taxon>Alveolata</taxon>
        <taxon>Ciliophora</taxon>
        <taxon>Intramacronucleata</taxon>
        <taxon>Oligohymenophorea</taxon>
        <taxon>Hymenostomatida</taxon>
        <taxon>Ophryoglenina</taxon>
        <taxon>Ichthyophthirius</taxon>
    </lineage>
</organism>
<evidence type="ECO:0000259" key="8">
    <source>
        <dbReference type="PROSITE" id="PS50067"/>
    </source>
</evidence>
<gene>
    <name evidence="9" type="ORF">IMG5_169430</name>
</gene>
<dbReference type="Proteomes" id="UP000008983">
    <property type="component" value="Unassembled WGS sequence"/>
</dbReference>
<dbReference type="SUPFAM" id="SSF52540">
    <property type="entry name" value="P-loop containing nucleoside triphosphate hydrolases"/>
    <property type="match status" value="1"/>
</dbReference>
<dbReference type="PROSITE" id="PS50067">
    <property type="entry name" value="KINESIN_MOTOR_2"/>
    <property type="match status" value="1"/>
</dbReference>
<keyword evidence="4" id="KW-0175">Coiled coil</keyword>
<keyword evidence="3 6" id="KW-0067">ATP-binding</keyword>
<dbReference type="InterPro" id="IPR027640">
    <property type="entry name" value="Kinesin-like_fam"/>
</dbReference>
<evidence type="ECO:0000256" key="2">
    <source>
        <dbReference type="ARBA" id="ARBA00022741"/>
    </source>
</evidence>
<dbReference type="GO" id="GO:0007018">
    <property type="term" value="P:microtubule-based movement"/>
    <property type="evidence" value="ECO:0007669"/>
    <property type="project" value="InterPro"/>
</dbReference>
<proteinExistence type="inferred from homology"/>
<evidence type="ECO:0000256" key="4">
    <source>
        <dbReference type="ARBA" id="ARBA00023054"/>
    </source>
</evidence>
<dbReference type="Pfam" id="PF00225">
    <property type="entry name" value="Kinesin"/>
    <property type="match status" value="1"/>
</dbReference>
<dbReference type="RefSeq" id="XP_004029982.1">
    <property type="nucleotide sequence ID" value="XM_004029934.1"/>
</dbReference>
<keyword evidence="10" id="KW-1185">Reference proteome</keyword>
<dbReference type="PROSITE" id="PS00411">
    <property type="entry name" value="KINESIN_MOTOR_1"/>
    <property type="match status" value="1"/>
</dbReference>
<evidence type="ECO:0000313" key="9">
    <source>
        <dbReference type="EMBL" id="EGR28746.1"/>
    </source>
</evidence>
<evidence type="ECO:0000256" key="3">
    <source>
        <dbReference type="ARBA" id="ARBA00022840"/>
    </source>
</evidence>
<keyword evidence="5 6" id="KW-0505">Motor protein</keyword>
<dbReference type="GO" id="GO:0005874">
    <property type="term" value="C:microtubule"/>
    <property type="evidence" value="ECO:0007669"/>
    <property type="project" value="UniProtKB-KW"/>
</dbReference>
<dbReference type="GO" id="GO:0005524">
    <property type="term" value="F:ATP binding"/>
    <property type="evidence" value="ECO:0007669"/>
    <property type="project" value="UniProtKB-UniRule"/>
</dbReference>